<gene>
    <name evidence="3" type="ORF">Ciccas_002114</name>
</gene>
<evidence type="ECO:0000259" key="1">
    <source>
        <dbReference type="Pfam" id="PF24542"/>
    </source>
</evidence>
<dbReference type="InterPro" id="IPR058540">
    <property type="entry name" value="Ig_TPPC8_3rd"/>
</dbReference>
<dbReference type="InterPro" id="IPR057651">
    <property type="entry name" value="Ig_TPPC8_C"/>
</dbReference>
<comment type="caution">
    <text evidence="3">The sequence shown here is derived from an EMBL/GenBank/DDBJ whole genome shotgun (WGS) entry which is preliminary data.</text>
</comment>
<feature type="domain" description="TPPC8 third Ig-like" evidence="2">
    <location>
        <begin position="8"/>
        <end position="187"/>
    </location>
</feature>
<feature type="domain" description="TPPC8 C-terminal Ig-like" evidence="1">
    <location>
        <begin position="309"/>
        <end position="393"/>
    </location>
</feature>
<sequence length="423" mass="47490">MRFSQQSASIDVSPSLRFEVVASRGCPLLGLNVTLKVQNVFPLQEETARFCLSQISCASRKWKIQSVSCAANEACWLERNQNVTLLLGLIQKVEDDENLFHDMTLLPDQPLINSNAAPHADFFIRSGCQWQRDKLRPRQCFPREEQTLNPDSKVDPKALDLALLVFWQFQILSPDCPPSCGTGQSHVDIRQLNRPVRVPMLELDAIRPKAPQQSLNTAILPTLPSLLTASENRSTLPIAADAEMDKKLESIMWMSKLVRCKLLHPHSILHKFQRNDCASAEPIMDFDAEFRKLLLDEEQTSESSCGGCSLAKVEVQLHVVNTTESNLLLRVECASPEYLASQDRPRKLPHLLWIGSSLRQFQLGPKQLVSLNLQARAPRPGLYEVNCLNVKAALLTSEWKQGDSVSFMRQEFAPSSSILVNAL</sequence>
<dbReference type="PANTHER" id="PTHR12975">
    <property type="entry name" value="TRANSPORT PROTEIN TRAPP"/>
    <property type="match status" value="1"/>
</dbReference>
<organism evidence="3 4">
    <name type="scientific">Cichlidogyrus casuarinus</name>
    <dbReference type="NCBI Taxonomy" id="1844966"/>
    <lineage>
        <taxon>Eukaryota</taxon>
        <taxon>Metazoa</taxon>
        <taxon>Spiralia</taxon>
        <taxon>Lophotrochozoa</taxon>
        <taxon>Platyhelminthes</taxon>
        <taxon>Monogenea</taxon>
        <taxon>Monopisthocotylea</taxon>
        <taxon>Dactylogyridea</taxon>
        <taxon>Ancyrocephalidae</taxon>
        <taxon>Cichlidogyrus</taxon>
    </lineage>
</organism>
<dbReference type="EMBL" id="JBJKFK010000158">
    <property type="protein sequence ID" value="KAL3319220.1"/>
    <property type="molecule type" value="Genomic_DNA"/>
</dbReference>
<name>A0ABD2QIE5_9PLAT</name>
<evidence type="ECO:0000313" key="4">
    <source>
        <dbReference type="Proteomes" id="UP001626550"/>
    </source>
</evidence>
<proteinExistence type="predicted"/>
<dbReference type="InterPro" id="IPR024420">
    <property type="entry name" value="TRAPP_III_complex_Trs85"/>
</dbReference>
<evidence type="ECO:0000259" key="2">
    <source>
        <dbReference type="Pfam" id="PF24546"/>
    </source>
</evidence>
<accession>A0ABD2QIE5</accession>
<evidence type="ECO:0000313" key="3">
    <source>
        <dbReference type="EMBL" id="KAL3319220.1"/>
    </source>
</evidence>
<dbReference type="Pfam" id="PF24546">
    <property type="entry name" value="Ig_TPPC8_3rd"/>
    <property type="match status" value="1"/>
</dbReference>
<dbReference type="PANTHER" id="PTHR12975:SF6">
    <property type="entry name" value="TRAFFICKING PROTEIN PARTICLE COMPLEX SUBUNIT 8"/>
    <property type="match status" value="1"/>
</dbReference>
<protein>
    <submittedName>
        <fullName evidence="3">Uncharacterized protein</fullName>
    </submittedName>
</protein>
<dbReference type="Proteomes" id="UP001626550">
    <property type="component" value="Unassembled WGS sequence"/>
</dbReference>
<reference evidence="3 4" key="1">
    <citation type="submission" date="2024-11" db="EMBL/GenBank/DDBJ databases">
        <title>Adaptive evolution of stress response genes in parasites aligns with host niche diversity.</title>
        <authorList>
            <person name="Hahn C."/>
            <person name="Resl P."/>
        </authorList>
    </citation>
    <scope>NUCLEOTIDE SEQUENCE [LARGE SCALE GENOMIC DNA]</scope>
    <source>
        <strain evidence="3">EGGRZ-B1_66</strain>
        <tissue evidence="3">Body</tissue>
    </source>
</reference>
<dbReference type="AlphaFoldDB" id="A0ABD2QIE5"/>
<keyword evidence="4" id="KW-1185">Reference proteome</keyword>
<dbReference type="Pfam" id="PF24542">
    <property type="entry name" value="Ig_TPPC8_C"/>
    <property type="match status" value="1"/>
</dbReference>